<dbReference type="CDD" id="cd09022">
    <property type="entry name" value="Aldose_epim_Ec_YihR"/>
    <property type="match status" value="1"/>
</dbReference>
<evidence type="ECO:0000313" key="3">
    <source>
        <dbReference type="EMBL" id="MFC1432966.1"/>
    </source>
</evidence>
<dbReference type="SUPFAM" id="SSF74650">
    <property type="entry name" value="Galactose mutarotase-like"/>
    <property type="match status" value="1"/>
</dbReference>
<dbReference type="Proteomes" id="UP001592530">
    <property type="component" value="Unassembled WGS sequence"/>
</dbReference>
<comment type="caution">
    <text evidence="2">The sequence shown here is derived from an EMBL/GenBank/DDBJ whole genome shotgun (WGS) entry which is preliminary data.</text>
</comment>
<protein>
    <submittedName>
        <fullName evidence="2">Aldose 1-epimerase family protein</fullName>
    </submittedName>
</protein>
<name>A0ABV6V697_9ACTN</name>
<dbReference type="Gene3D" id="2.70.98.10">
    <property type="match status" value="1"/>
</dbReference>
<dbReference type="InterPro" id="IPR008183">
    <property type="entry name" value="Aldose_1/G6P_1-epimerase"/>
</dbReference>
<feature type="compositionally biased region" description="Basic and acidic residues" evidence="1">
    <location>
        <begin position="1"/>
        <end position="11"/>
    </location>
</feature>
<proteinExistence type="predicted"/>
<dbReference type="EMBL" id="JBHEZY010000008">
    <property type="protein sequence ID" value="MFC1432966.1"/>
    <property type="molecule type" value="Genomic_DNA"/>
</dbReference>
<evidence type="ECO:0000313" key="4">
    <source>
        <dbReference type="Proteomes" id="UP001592530"/>
    </source>
</evidence>
<dbReference type="InterPro" id="IPR014718">
    <property type="entry name" value="GH-type_carb-bd"/>
</dbReference>
<evidence type="ECO:0000256" key="1">
    <source>
        <dbReference type="SAM" id="MobiDB-lite"/>
    </source>
</evidence>
<evidence type="ECO:0000313" key="5">
    <source>
        <dbReference type="Proteomes" id="UP001592582"/>
    </source>
</evidence>
<keyword evidence="5" id="KW-1185">Reference proteome</keyword>
<reference evidence="4 5" key="1">
    <citation type="submission" date="2024-09" db="EMBL/GenBank/DDBJ databases">
        <authorList>
            <person name="Lee S.D."/>
        </authorList>
    </citation>
    <scope>NUCLEOTIDE SEQUENCE [LARGE SCALE GENOMIC DNA]</scope>
    <source>
        <strain evidence="2 5">N1-1</strain>
        <strain evidence="3 4">N1-3</strain>
    </source>
</reference>
<dbReference type="Pfam" id="PF01263">
    <property type="entry name" value="Aldose_epim"/>
    <property type="match status" value="1"/>
</dbReference>
<feature type="region of interest" description="Disordered" evidence="1">
    <location>
        <begin position="1"/>
        <end position="25"/>
    </location>
</feature>
<organism evidence="2 5">
    <name type="scientific">Streptacidiphilus alkalitolerans</name>
    <dbReference type="NCBI Taxonomy" id="3342712"/>
    <lineage>
        <taxon>Bacteria</taxon>
        <taxon>Bacillati</taxon>
        <taxon>Actinomycetota</taxon>
        <taxon>Actinomycetes</taxon>
        <taxon>Kitasatosporales</taxon>
        <taxon>Streptomycetaceae</taxon>
        <taxon>Streptacidiphilus</taxon>
    </lineage>
</organism>
<dbReference type="InterPro" id="IPR011013">
    <property type="entry name" value="Gal_mutarotase_sf_dom"/>
</dbReference>
<dbReference type="PANTHER" id="PTHR10091:SF0">
    <property type="entry name" value="GALACTOSE MUTAROTASE"/>
    <property type="match status" value="1"/>
</dbReference>
<dbReference type="EMBL" id="JBHEZX010000003">
    <property type="protein sequence ID" value="MFC1409244.1"/>
    <property type="molecule type" value="Genomic_DNA"/>
</dbReference>
<sequence>MVDANRTHRSDAPASEEPLSPTGPQQVIEYGDYRAVVTGVGAGLRALSHRGRPLIVKHPVDQTAPGGAGQLLVPWPNRIRDGRYAFDGQQQQLDISEPPNHNASHGFVRWLPWRVVAEDASSVRLGLRLYPMHGYPHILELTASYELGEDGLGVSVSAHNVGPTAAPYGIGAHPYLTLGRGPGSVDEMVLELPADTWLPVDERMIPTGERNDVSGGPYDFRKARGIADTLLDTAFTDLQRDQDGRARVRLTSGGGNRGVELWVGEGIDWLQVYSADGLPGGYRRAGVAVEPMSCPPNAFATGEDVIRLEPGERVTHQWGIRSL</sequence>
<dbReference type="InterPro" id="IPR037480">
    <property type="entry name" value="YihR-like"/>
</dbReference>
<dbReference type="Proteomes" id="UP001592582">
    <property type="component" value="Unassembled WGS sequence"/>
</dbReference>
<accession>A0ABV6V697</accession>
<dbReference type="RefSeq" id="WP_380504590.1">
    <property type="nucleotide sequence ID" value="NZ_JBHEZX010000003.1"/>
</dbReference>
<dbReference type="PANTHER" id="PTHR10091">
    <property type="entry name" value="ALDOSE-1-EPIMERASE"/>
    <property type="match status" value="1"/>
</dbReference>
<gene>
    <name evidence="3" type="ORF">ACEZDB_20190</name>
    <name evidence="2" type="ORF">ACEZDG_08110</name>
</gene>
<evidence type="ECO:0000313" key="2">
    <source>
        <dbReference type="EMBL" id="MFC1409244.1"/>
    </source>
</evidence>